<keyword evidence="3" id="KW-1185">Reference proteome</keyword>
<dbReference type="InterPro" id="IPR056091">
    <property type="entry name" value="DUF7674"/>
</dbReference>
<name>A0A1G7QJJ8_9SPHI</name>
<protein>
    <recommendedName>
        <fullName evidence="1">DUF7674 domain-containing protein</fullName>
    </recommendedName>
</protein>
<organism evidence="2 3">
    <name type="scientific">Pedobacter terrae</name>
    <dbReference type="NCBI Taxonomy" id="405671"/>
    <lineage>
        <taxon>Bacteria</taxon>
        <taxon>Pseudomonadati</taxon>
        <taxon>Bacteroidota</taxon>
        <taxon>Sphingobacteriia</taxon>
        <taxon>Sphingobacteriales</taxon>
        <taxon>Sphingobacteriaceae</taxon>
        <taxon>Pedobacter</taxon>
    </lineage>
</organism>
<dbReference type="Proteomes" id="UP000199643">
    <property type="component" value="Unassembled WGS sequence"/>
</dbReference>
<dbReference type="EMBL" id="FNCH01000002">
    <property type="protein sequence ID" value="SDF98727.1"/>
    <property type="molecule type" value="Genomic_DNA"/>
</dbReference>
<gene>
    <name evidence="2" type="ORF">SAMN05421827_102326</name>
</gene>
<feature type="domain" description="DUF7674" evidence="1">
    <location>
        <begin position="27"/>
        <end position="134"/>
    </location>
</feature>
<proteinExistence type="predicted"/>
<evidence type="ECO:0000313" key="2">
    <source>
        <dbReference type="EMBL" id="SDF98727.1"/>
    </source>
</evidence>
<evidence type="ECO:0000313" key="3">
    <source>
        <dbReference type="Proteomes" id="UP000199643"/>
    </source>
</evidence>
<evidence type="ECO:0000259" key="1">
    <source>
        <dbReference type="Pfam" id="PF24722"/>
    </source>
</evidence>
<dbReference type="Pfam" id="PF24722">
    <property type="entry name" value="DUF7674"/>
    <property type="match status" value="1"/>
</dbReference>
<accession>A0A1G7QJJ8</accession>
<sequence length="136" mass="15727">MVTKSRQKMEELNKIDDFIYKTLKDSLFDAVPEFKTVFELDSSNYNFSGGVYLLMNEFASFLAKEIEIEPAGAVVSKAFAFINQLGESNNLEVLNILKVGILEIIYTEKNIDREMVAGCLSEKLRKYFYEFSHYYN</sequence>
<reference evidence="3" key="1">
    <citation type="submission" date="2016-10" db="EMBL/GenBank/DDBJ databases">
        <authorList>
            <person name="Varghese N."/>
            <person name="Submissions S."/>
        </authorList>
    </citation>
    <scope>NUCLEOTIDE SEQUENCE [LARGE SCALE GENOMIC DNA]</scope>
    <source>
        <strain evidence="3">DSM 17933</strain>
    </source>
</reference>
<dbReference type="AlphaFoldDB" id="A0A1G7QJJ8"/>